<name>A0ABZ0KU10_9BACL</name>
<comment type="pathway">
    <text evidence="2 12">Purine metabolism; AMP biosynthesis via de novo pathway; AMP from IMP: step 2/2.</text>
</comment>
<protein>
    <recommendedName>
        <fullName evidence="5 11">Adenylosuccinate lyase</fullName>
        <shortName evidence="12">ASL</shortName>
        <ecNumber evidence="4 11">4.3.2.2</ecNumber>
    </recommendedName>
    <alternativeName>
        <fullName evidence="9 12">Adenylosuccinase</fullName>
    </alternativeName>
</protein>
<dbReference type="GO" id="GO:0016829">
    <property type="term" value="F:lyase activity"/>
    <property type="evidence" value="ECO:0007669"/>
    <property type="project" value="UniProtKB-KW"/>
</dbReference>
<evidence type="ECO:0000313" key="14">
    <source>
        <dbReference type="EMBL" id="WOV83730.1"/>
    </source>
</evidence>
<dbReference type="Proteomes" id="UP001303532">
    <property type="component" value="Chromosome"/>
</dbReference>
<evidence type="ECO:0000313" key="15">
    <source>
        <dbReference type="Proteomes" id="UP001303532"/>
    </source>
</evidence>
<evidence type="ECO:0000259" key="13">
    <source>
        <dbReference type="SMART" id="SM00998"/>
    </source>
</evidence>
<dbReference type="SUPFAM" id="SSF48557">
    <property type="entry name" value="L-aspartase-like"/>
    <property type="match status" value="1"/>
</dbReference>
<dbReference type="PRINTS" id="PR00145">
    <property type="entry name" value="ARGSUCLYASE"/>
</dbReference>
<dbReference type="EMBL" id="CP116341">
    <property type="protein sequence ID" value="WOV83730.1"/>
    <property type="molecule type" value="Genomic_DNA"/>
</dbReference>
<dbReference type="InterPro" id="IPR008948">
    <property type="entry name" value="L-Aspartase-like"/>
</dbReference>
<evidence type="ECO:0000256" key="12">
    <source>
        <dbReference type="RuleBase" id="RU361172"/>
    </source>
</evidence>
<evidence type="ECO:0000256" key="1">
    <source>
        <dbReference type="ARBA" id="ARBA00004706"/>
    </source>
</evidence>
<comment type="pathway">
    <text evidence="1 12">Purine metabolism; IMP biosynthesis via de novo pathway; 5-amino-1-(5-phospho-D-ribosyl)imidazole-4-carboxamide from 5-amino-1-(5-phospho-D-ribosyl)imidazole-4-carboxylate: step 2/2.</text>
</comment>
<comment type="catalytic activity">
    <reaction evidence="10">
        <text>N(6)-(1,2-dicarboxyethyl)-AMP = fumarate + AMP</text>
        <dbReference type="Rhea" id="RHEA:16853"/>
        <dbReference type="ChEBI" id="CHEBI:29806"/>
        <dbReference type="ChEBI" id="CHEBI:57567"/>
        <dbReference type="ChEBI" id="CHEBI:456215"/>
        <dbReference type="EC" id="4.3.2.2"/>
    </reaction>
    <physiologicalReaction direction="left-to-right" evidence="10">
        <dbReference type="Rhea" id="RHEA:16854"/>
    </physiologicalReaction>
</comment>
<dbReference type="CDD" id="cd01360">
    <property type="entry name" value="Adenylsuccinate_lyase_1"/>
    <property type="match status" value="1"/>
</dbReference>
<dbReference type="PROSITE" id="PS00163">
    <property type="entry name" value="FUMARATE_LYASES"/>
    <property type="match status" value="1"/>
</dbReference>
<dbReference type="NCBIfam" id="TIGR00928">
    <property type="entry name" value="purB"/>
    <property type="match status" value="1"/>
</dbReference>
<gene>
    <name evidence="14" type="primary">purB</name>
    <name evidence="14" type="ORF">PGH26_12705</name>
</gene>
<reference evidence="14 15" key="1">
    <citation type="submission" date="2023-01" db="EMBL/GenBank/DDBJ databases">
        <title>Sporosarcina sp. nov., isolated from Korean tranditional fermented seafood 'Jeotgal'.</title>
        <authorList>
            <person name="Yang A.-I."/>
        </authorList>
    </citation>
    <scope>NUCLEOTIDE SEQUENCE [LARGE SCALE GENOMIC DNA]</scope>
    <source>
        <strain evidence="14 15">B2O-1</strain>
    </source>
</reference>
<dbReference type="InterPro" id="IPR020557">
    <property type="entry name" value="Fumarate_lyase_CS"/>
</dbReference>
<dbReference type="InterPro" id="IPR004769">
    <property type="entry name" value="Pur_lyase"/>
</dbReference>
<evidence type="ECO:0000256" key="2">
    <source>
        <dbReference type="ARBA" id="ARBA00004734"/>
    </source>
</evidence>
<accession>A0ABZ0KU10</accession>
<dbReference type="InterPro" id="IPR022761">
    <property type="entry name" value="Fumarate_lyase_N"/>
</dbReference>
<comment type="similarity">
    <text evidence="3 12">Belongs to the lyase 1 family. Adenylosuccinate lyase subfamily.</text>
</comment>
<evidence type="ECO:0000256" key="3">
    <source>
        <dbReference type="ARBA" id="ARBA00008273"/>
    </source>
</evidence>
<evidence type="ECO:0000256" key="8">
    <source>
        <dbReference type="ARBA" id="ARBA00024477"/>
    </source>
</evidence>
<dbReference type="InterPro" id="IPR019468">
    <property type="entry name" value="AdenyloSucc_lyase_C"/>
</dbReference>
<evidence type="ECO:0000256" key="4">
    <source>
        <dbReference type="ARBA" id="ARBA00012339"/>
    </source>
</evidence>
<keyword evidence="15" id="KW-1185">Reference proteome</keyword>
<keyword evidence="7 12" id="KW-0456">Lyase</keyword>
<organism evidence="14 15">
    <name type="scientific">Sporosarcina jeotgali</name>
    <dbReference type="NCBI Taxonomy" id="3020056"/>
    <lineage>
        <taxon>Bacteria</taxon>
        <taxon>Bacillati</taxon>
        <taxon>Bacillota</taxon>
        <taxon>Bacilli</taxon>
        <taxon>Bacillales</taxon>
        <taxon>Caryophanaceae</taxon>
        <taxon>Sporosarcina</taxon>
    </lineage>
</organism>
<dbReference type="SMART" id="SM00998">
    <property type="entry name" value="ADSL_C"/>
    <property type="match status" value="1"/>
</dbReference>
<dbReference type="PRINTS" id="PR00149">
    <property type="entry name" value="FUMRATELYASE"/>
</dbReference>
<evidence type="ECO:0000256" key="6">
    <source>
        <dbReference type="ARBA" id="ARBA00022755"/>
    </source>
</evidence>
<evidence type="ECO:0000256" key="10">
    <source>
        <dbReference type="ARBA" id="ARBA00049115"/>
    </source>
</evidence>
<evidence type="ECO:0000256" key="11">
    <source>
        <dbReference type="NCBIfam" id="TIGR00928"/>
    </source>
</evidence>
<dbReference type="Pfam" id="PF10397">
    <property type="entry name" value="ADSL_C"/>
    <property type="match status" value="1"/>
</dbReference>
<dbReference type="InterPro" id="IPR000362">
    <property type="entry name" value="Fumarate_lyase_fam"/>
</dbReference>
<dbReference type="EC" id="4.3.2.2" evidence="4 11"/>
<comment type="catalytic activity">
    <reaction evidence="8">
        <text>(2S)-2-[5-amino-1-(5-phospho-beta-D-ribosyl)imidazole-4-carboxamido]succinate = 5-amino-1-(5-phospho-beta-D-ribosyl)imidazole-4-carboxamide + fumarate</text>
        <dbReference type="Rhea" id="RHEA:23920"/>
        <dbReference type="ChEBI" id="CHEBI:29806"/>
        <dbReference type="ChEBI" id="CHEBI:58443"/>
        <dbReference type="ChEBI" id="CHEBI:58475"/>
        <dbReference type="EC" id="4.3.2.2"/>
    </reaction>
    <physiologicalReaction direction="left-to-right" evidence="8">
        <dbReference type="Rhea" id="RHEA:23921"/>
    </physiologicalReaction>
</comment>
<feature type="domain" description="Adenylosuccinate lyase C-terminal" evidence="13">
    <location>
        <begin position="349"/>
        <end position="429"/>
    </location>
</feature>
<proteinExistence type="inferred from homology"/>
<dbReference type="Gene3D" id="1.20.200.10">
    <property type="entry name" value="Fumarase/aspartase (Central domain)"/>
    <property type="match status" value="1"/>
</dbReference>
<dbReference type="PANTHER" id="PTHR43172">
    <property type="entry name" value="ADENYLOSUCCINATE LYASE"/>
    <property type="match status" value="1"/>
</dbReference>
<dbReference type="Gene3D" id="1.10.275.10">
    <property type="entry name" value="Fumarase/aspartase (N-terminal domain)"/>
    <property type="match status" value="1"/>
</dbReference>
<evidence type="ECO:0000256" key="9">
    <source>
        <dbReference type="ARBA" id="ARBA00030717"/>
    </source>
</evidence>
<dbReference type="RefSeq" id="WP_323691418.1">
    <property type="nucleotide sequence ID" value="NZ_CP116341.1"/>
</dbReference>
<evidence type="ECO:0000256" key="7">
    <source>
        <dbReference type="ARBA" id="ARBA00023239"/>
    </source>
</evidence>
<evidence type="ECO:0000256" key="5">
    <source>
        <dbReference type="ARBA" id="ARBA00017058"/>
    </source>
</evidence>
<dbReference type="Pfam" id="PF00206">
    <property type="entry name" value="Lyase_1"/>
    <property type="match status" value="1"/>
</dbReference>
<sequence>MIERYTRPEMGAIWTDENKYNAWLEVEILASEAWAELGDVPKEDVEKIRQNAGFSVDRILEIEKETRHDVVAFTRAVSETLGDERKWVHYGLTSTDVVDTALSYLLLQANQILRADLVRFIDILAEKAKAHKYTVMMGRTHGVHAEPTTFGLKLALWHEEMKRNLERFDAAAASVQAGKISGAVGTYANVDPFVEQYVCKKLGLTPAPVSTQTLQRDRHAQYLSTLALIATSIEKFAVEVRGLQKSETREVEEFFAKGQKGSSAMPHKRNPIGSENMAGLSRLMRGYMLTAYENVPLWHERDISHSSAERVIFPDATITLNYMFNRFGNILKNLTVYPENMKRNMDRTHGLIYSQRVLLSLIDQGMSREAAYDIVQPLTAQSWDEQRSFKELVKGDQTITDHLNDEQIDECFDYNYHLQKIDLIFERIGLN</sequence>
<keyword evidence="6 12" id="KW-0658">Purine biosynthesis</keyword>
<dbReference type="InterPro" id="IPR024083">
    <property type="entry name" value="Fumarase/histidase_N"/>
</dbReference>
<dbReference type="Gene3D" id="1.10.40.30">
    <property type="entry name" value="Fumarase/aspartase (C-terminal domain)"/>
    <property type="match status" value="1"/>
</dbReference>
<dbReference type="PANTHER" id="PTHR43172:SF1">
    <property type="entry name" value="ADENYLOSUCCINATE LYASE"/>
    <property type="match status" value="1"/>
</dbReference>